<accession>A0A927CU40</accession>
<dbReference type="SUPFAM" id="SSF160240">
    <property type="entry name" value="Cation efflux protein cytoplasmic domain-like"/>
    <property type="match status" value="1"/>
</dbReference>
<evidence type="ECO:0000256" key="4">
    <source>
        <dbReference type="ARBA" id="ARBA00022692"/>
    </source>
</evidence>
<dbReference type="PANTHER" id="PTHR43840:SF15">
    <property type="entry name" value="MITOCHONDRIAL METAL TRANSPORTER 1-RELATED"/>
    <property type="match status" value="1"/>
</dbReference>
<evidence type="ECO:0000313" key="10">
    <source>
        <dbReference type="EMBL" id="MBD3107868.1"/>
    </source>
</evidence>
<evidence type="ECO:0000313" key="11">
    <source>
        <dbReference type="Proteomes" id="UP000602076"/>
    </source>
</evidence>
<dbReference type="AlphaFoldDB" id="A0A927CU40"/>
<organism evidence="10 11">
    <name type="scientific">Peribacillus faecalis</name>
    <dbReference type="NCBI Taxonomy" id="2772559"/>
    <lineage>
        <taxon>Bacteria</taxon>
        <taxon>Bacillati</taxon>
        <taxon>Bacillota</taxon>
        <taxon>Bacilli</taxon>
        <taxon>Bacillales</taxon>
        <taxon>Bacillaceae</taxon>
        <taxon>Peribacillus</taxon>
    </lineage>
</organism>
<feature type="domain" description="Cation efflux protein transmembrane" evidence="8">
    <location>
        <begin position="15"/>
        <end position="209"/>
    </location>
</feature>
<dbReference type="Pfam" id="PF01545">
    <property type="entry name" value="Cation_efflux"/>
    <property type="match status" value="1"/>
</dbReference>
<dbReference type="FunFam" id="1.20.1510.10:FF:000006">
    <property type="entry name" value="Divalent cation efflux transporter"/>
    <property type="match status" value="1"/>
</dbReference>
<evidence type="ECO:0000256" key="5">
    <source>
        <dbReference type="ARBA" id="ARBA00022989"/>
    </source>
</evidence>
<evidence type="ECO:0000256" key="7">
    <source>
        <dbReference type="SAM" id="Phobius"/>
    </source>
</evidence>
<protein>
    <submittedName>
        <fullName evidence="10">Cation transporter</fullName>
    </submittedName>
</protein>
<dbReference type="Pfam" id="PF16916">
    <property type="entry name" value="ZT_dimer"/>
    <property type="match status" value="1"/>
</dbReference>
<evidence type="ECO:0000259" key="8">
    <source>
        <dbReference type="Pfam" id="PF01545"/>
    </source>
</evidence>
<dbReference type="EMBL" id="JACXSI010000011">
    <property type="protein sequence ID" value="MBD3107868.1"/>
    <property type="molecule type" value="Genomic_DNA"/>
</dbReference>
<dbReference type="RefSeq" id="WP_190997412.1">
    <property type="nucleotide sequence ID" value="NZ_JACXSI010000011.1"/>
</dbReference>
<name>A0A927CU40_9BACI</name>
<dbReference type="InterPro" id="IPR050291">
    <property type="entry name" value="CDF_Transporter"/>
</dbReference>
<dbReference type="GO" id="GO:0016020">
    <property type="term" value="C:membrane"/>
    <property type="evidence" value="ECO:0007669"/>
    <property type="project" value="UniProtKB-SubCell"/>
</dbReference>
<comment type="similarity">
    <text evidence="2">Belongs to the cation diffusion facilitator (CDF) transporter (TC 2.A.4) family.</text>
</comment>
<dbReference type="Gene3D" id="3.30.70.1350">
    <property type="entry name" value="Cation efflux protein, cytoplasmic domain"/>
    <property type="match status" value="1"/>
</dbReference>
<keyword evidence="11" id="KW-1185">Reference proteome</keyword>
<dbReference type="PANTHER" id="PTHR43840">
    <property type="entry name" value="MITOCHONDRIAL METAL TRANSPORTER 1-RELATED"/>
    <property type="match status" value="1"/>
</dbReference>
<keyword evidence="6 7" id="KW-0472">Membrane</keyword>
<sequence>MSEKDRFKQAEFAATLGIVVNIALAVLKGVVGVLANSRALIADAIHSASDVVGSFAVYLGLRAAKEPPDEEHPYGHGKAESIAAIIVSLLLLLVGLEVGYSSIKSFFTVREPTKPFALIVIVISIVVKEALFRYKFRLGTKLASKALIANAYEHRSDVYSSVAALVGVGASVIGAKTGLQWLEYGDPAASFVVAILVIKMAYTLGKDSIINTLDHVLPAEEVEPLKQVILENKDVLKINSLYGRVHGYYVIVDLKISVDPYITVEEGHAIGKRVKNELLKQSHIHDVFVHINPLGSD</sequence>
<evidence type="ECO:0000256" key="3">
    <source>
        <dbReference type="ARBA" id="ARBA00022448"/>
    </source>
</evidence>
<gene>
    <name evidence="10" type="ORF">IEO70_05765</name>
</gene>
<keyword evidence="4 7" id="KW-0812">Transmembrane</keyword>
<dbReference type="InterPro" id="IPR002524">
    <property type="entry name" value="Cation_efflux"/>
</dbReference>
<feature type="domain" description="Cation efflux protein cytoplasmic" evidence="9">
    <location>
        <begin position="217"/>
        <end position="293"/>
    </location>
</feature>
<keyword evidence="3" id="KW-0813">Transport</keyword>
<feature type="transmembrane region" description="Helical" evidence="7">
    <location>
        <begin position="82"/>
        <end position="103"/>
    </location>
</feature>
<proteinExistence type="inferred from homology"/>
<dbReference type="InterPro" id="IPR036837">
    <property type="entry name" value="Cation_efflux_CTD_sf"/>
</dbReference>
<reference evidence="10" key="1">
    <citation type="submission" date="2020-09" db="EMBL/GenBank/DDBJ databases">
        <title>Bacillus faecalis sp. nov., a moderately halophilic bacterium isolated from cow faeces.</title>
        <authorList>
            <person name="Jiang L."/>
            <person name="Lee J."/>
        </authorList>
    </citation>
    <scope>NUCLEOTIDE SEQUENCE</scope>
    <source>
        <strain evidence="10">AGMB 02131</strain>
    </source>
</reference>
<dbReference type="Gene3D" id="1.20.1510.10">
    <property type="entry name" value="Cation efflux protein transmembrane domain"/>
    <property type="match status" value="1"/>
</dbReference>
<evidence type="ECO:0000256" key="6">
    <source>
        <dbReference type="ARBA" id="ARBA00023136"/>
    </source>
</evidence>
<feature type="transmembrane region" description="Helical" evidence="7">
    <location>
        <begin position="115"/>
        <end position="136"/>
    </location>
</feature>
<comment type="caution">
    <text evidence="10">The sequence shown here is derived from an EMBL/GenBank/DDBJ whole genome shotgun (WGS) entry which is preliminary data.</text>
</comment>
<dbReference type="InterPro" id="IPR058533">
    <property type="entry name" value="Cation_efflux_TM"/>
</dbReference>
<keyword evidence="5 7" id="KW-1133">Transmembrane helix</keyword>
<dbReference type="InterPro" id="IPR027470">
    <property type="entry name" value="Cation_efflux_CTD"/>
</dbReference>
<dbReference type="NCBIfam" id="TIGR01297">
    <property type="entry name" value="CDF"/>
    <property type="match status" value="1"/>
</dbReference>
<dbReference type="SUPFAM" id="SSF161111">
    <property type="entry name" value="Cation efflux protein transmembrane domain-like"/>
    <property type="match status" value="1"/>
</dbReference>
<evidence type="ECO:0000256" key="2">
    <source>
        <dbReference type="ARBA" id="ARBA00008114"/>
    </source>
</evidence>
<dbReference type="GO" id="GO:0008324">
    <property type="term" value="F:monoatomic cation transmembrane transporter activity"/>
    <property type="evidence" value="ECO:0007669"/>
    <property type="project" value="InterPro"/>
</dbReference>
<feature type="transmembrane region" description="Helical" evidence="7">
    <location>
        <begin position="12"/>
        <end position="34"/>
    </location>
</feature>
<comment type="subcellular location">
    <subcellularLocation>
        <location evidence="1">Membrane</location>
        <topology evidence="1">Multi-pass membrane protein</topology>
    </subcellularLocation>
</comment>
<evidence type="ECO:0000256" key="1">
    <source>
        <dbReference type="ARBA" id="ARBA00004141"/>
    </source>
</evidence>
<dbReference type="InterPro" id="IPR027469">
    <property type="entry name" value="Cation_efflux_TMD_sf"/>
</dbReference>
<evidence type="ECO:0000259" key="9">
    <source>
        <dbReference type="Pfam" id="PF16916"/>
    </source>
</evidence>
<dbReference type="Proteomes" id="UP000602076">
    <property type="component" value="Unassembled WGS sequence"/>
</dbReference>